<dbReference type="RefSeq" id="WP_204009369.1">
    <property type="nucleotide sequence ID" value="NZ_BOOZ01000024.1"/>
</dbReference>
<name>A0ABQ4HYH8_9ACTN</name>
<feature type="compositionally biased region" description="Basic and acidic residues" evidence="1">
    <location>
        <begin position="63"/>
        <end position="75"/>
    </location>
</feature>
<evidence type="ECO:0000313" key="3">
    <source>
        <dbReference type="Proteomes" id="UP000647017"/>
    </source>
</evidence>
<feature type="region of interest" description="Disordered" evidence="1">
    <location>
        <begin position="1"/>
        <end position="133"/>
    </location>
</feature>
<evidence type="ECO:0000313" key="2">
    <source>
        <dbReference type="EMBL" id="GIJ10738.1"/>
    </source>
</evidence>
<proteinExistence type="predicted"/>
<sequence length="236" mass="24327">MHRTRRRTLLAIGGLAYRGPARRDDPGGPTGSGSTEGGSGTADNGSQGNEGGQGNEDSGSKTPEIKGEFDPERHARALASAREGEKKAKEAKKAADERVAAILKAAGLTPDGKEDPAEQLKAARETADKAQQKLRDKSLRLAIRENASKAGADPVAVIDSASFRDTVKELDPDADDYDDQVVAAMKKAVKANPKLAAGTAGQGSGTGRQGADHTGGTGGRSRSTSLTDAVKRKLGG</sequence>
<protein>
    <recommendedName>
        <fullName evidence="4">DUF4355 domain-containing protein</fullName>
    </recommendedName>
</protein>
<dbReference type="Proteomes" id="UP000647017">
    <property type="component" value="Unassembled WGS sequence"/>
</dbReference>
<feature type="compositionally biased region" description="Gly residues" evidence="1">
    <location>
        <begin position="200"/>
        <end position="219"/>
    </location>
</feature>
<feature type="region of interest" description="Disordered" evidence="1">
    <location>
        <begin position="190"/>
        <end position="236"/>
    </location>
</feature>
<reference evidence="2 3" key="1">
    <citation type="submission" date="2021-01" db="EMBL/GenBank/DDBJ databases">
        <title>Whole genome shotgun sequence of Verrucosispora andamanensis NBRC 109075.</title>
        <authorList>
            <person name="Komaki H."/>
            <person name="Tamura T."/>
        </authorList>
    </citation>
    <scope>NUCLEOTIDE SEQUENCE [LARGE SCALE GENOMIC DNA]</scope>
    <source>
        <strain evidence="2 3">NBRC 109075</strain>
    </source>
</reference>
<gene>
    <name evidence="2" type="ORF">Van01_39520</name>
</gene>
<feature type="compositionally biased region" description="Gly residues" evidence="1">
    <location>
        <begin position="28"/>
        <end position="40"/>
    </location>
</feature>
<organism evidence="2 3">
    <name type="scientific">Micromonospora andamanensis</name>
    <dbReference type="NCBI Taxonomy" id="1287068"/>
    <lineage>
        <taxon>Bacteria</taxon>
        <taxon>Bacillati</taxon>
        <taxon>Actinomycetota</taxon>
        <taxon>Actinomycetes</taxon>
        <taxon>Micromonosporales</taxon>
        <taxon>Micromonosporaceae</taxon>
        <taxon>Micromonospora</taxon>
    </lineage>
</organism>
<comment type="caution">
    <text evidence="2">The sequence shown here is derived from an EMBL/GenBank/DDBJ whole genome shotgun (WGS) entry which is preliminary data.</text>
</comment>
<evidence type="ECO:0000256" key="1">
    <source>
        <dbReference type="SAM" id="MobiDB-lite"/>
    </source>
</evidence>
<accession>A0ABQ4HYH8</accession>
<keyword evidence="3" id="KW-1185">Reference proteome</keyword>
<evidence type="ECO:0008006" key="4">
    <source>
        <dbReference type="Google" id="ProtNLM"/>
    </source>
</evidence>
<feature type="compositionally biased region" description="Basic and acidic residues" evidence="1">
    <location>
        <begin position="111"/>
        <end position="133"/>
    </location>
</feature>
<feature type="compositionally biased region" description="Basic and acidic residues" evidence="1">
    <location>
        <begin position="82"/>
        <end position="99"/>
    </location>
</feature>
<dbReference type="EMBL" id="BOOZ01000024">
    <property type="protein sequence ID" value="GIJ10738.1"/>
    <property type="molecule type" value="Genomic_DNA"/>
</dbReference>